<dbReference type="InterPro" id="IPR013320">
    <property type="entry name" value="ConA-like_dom_sf"/>
</dbReference>
<evidence type="ECO:0000256" key="1">
    <source>
        <dbReference type="ARBA" id="ARBA00022723"/>
    </source>
</evidence>
<dbReference type="InterPro" id="IPR050143">
    <property type="entry name" value="TRIM/RBCC"/>
</dbReference>
<dbReference type="InterPro" id="IPR001870">
    <property type="entry name" value="B30.2/SPRY"/>
</dbReference>
<evidence type="ECO:0000259" key="5">
    <source>
        <dbReference type="PROSITE" id="PS50089"/>
    </source>
</evidence>
<dbReference type="Pfam" id="PF15227">
    <property type="entry name" value="zf-C3HC4_4"/>
    <property type="match status" value="1"/>
</dbReference>
<dbReference type="InterPro" id="IPR003877">
    <property type="entry name" value="SPRY_dom"/>
</dbReference>
<keyword evidence="9" id="KW-1185">Reference proteome</keyword>
<dbReference type="OrthoDB" id="9777117at2759"/>
<dbReference type="Pfam" id="PF00622">
    <property type="entry name" value="SPRY"/>
    <property type="match status" value="1"/>
</dbReference>
<name>A0A7J7XLF4_MYOMY</name>
<dbReference type="EMBL" id="JABWUV010000006">
    <property type="protein sequence ID" value="KAF6350462.1"/>
    <property type="molecule type" value="Genomic_DNA"/>
</dbReference>
<keyword evidence="3" id="KW-0862">Zinc</keyword>
<keyword evidence="1" id="KW-0479">Metal-binding</keyword>
<dbReference type="PROSITE" id="PS50089">
    <property type="entry name" value="ZF_RING_2"/>
    <property type="match status" value="1"/>
</dbReference>
<dbReference type="GO" id="GO:0008270">
    <property type="term" value="F:zinc ion binding"/>
    <property type="evidence" value="ECO:0007669"/>
    <property type="project" value="UniProtKB-KW"/>
</dbReference>
<evidence type="ECO:0000259" key="6">
    <source>
        <dbReference type="PROSITE" id="PS50119"/>
    </source>
</evidence>
<evidence type="ECO:0000259" key="7">
    <source>
        <dbReference type="PROSITE" id="PS50188"/>
    </source>
</evidence>
<dbReference type="InterPro" id="IPR000315">
    <property type="entry name" value="Znf_B-box"/>
</dbReference>
<dbReference type="Proteomes" id="UP000527355">
    <property type="component" value="Unassembled WGS sequence"/>
</dbReference>
<dbReference type="SMART" id="SM00589">
    <property type="entry name" value="PRY"/>
    <property type="match status" value="1"/>
</dbReference>
<evidence type="ECO:0000313" key="8">
    <source>
        <dbReference type="EMBL" id="KAF6350462.1"/>
    </source>
</evidence>
<dbReference type="InterPro" id="IPR043136">
    <property type="entry name" value="B30.2/SPRY_sf"/>
</dbReference>
<dbReference type="Gene3D" id="3.30.160.60">
    <property type="entry name" value="Classic Zinc Finger"/>
    <property type="match status" value="1"/>
</dbReference>
<dbReference type="InterPro" id="IPR003879">
    <property type="entry name" value="Butyrophylin_SPRY"/>
</dbReference>
<dbReference type="Pfam" id="PF13765">
    <property type="entry name" value="PRY"/>
    <property type="match status" value="1"/>
</dbReference>
<evidence type="ECO:0008006" key="10">
    <source>
        <dbReference type="Google" id="ProtNLM"/>
    </source>
</evidence>
<dbReference type="SMART" id="SM00184">
    <property type="entry name" value="RING"/>
    <property type="match status" value="1"/>
</dbReference>
<feature type="domain" description="B box-type" evidence="6">
    <location>
        <begin position="92"/>
        <end position="133"/>
    </location>
</feature>
<dbReference type="VEuPathDB" id="HostDB:LOC118658135"/>
<dbReference type="InterPro" id="IPR017907">
    <property type="entry name" value="Znf_RING_CS"/>
</dbReference>
<evidence type="ECO:0000256" key="3">
    <source>
        <dbReference type="ARBA" id="ARBA00022833"/>
    </source>
</evidence>
<dbReference type="AlphaFoldDB" id="A0A7J7XLF4"/>
<feature type="domain" description="B30.2/SPRY" evidence="7">
    <location>
        <begin position="277"/>
        <end position="456"/>
    </location>
</feature>
<protein>
    <recommendedName>
        <fullName evidence="10">Tripartite motif containing 60</fullName>
    </recommendedName>
</protein>
<dbReference type="InterPro" id="IPR006574">
    <property type="entry name" value="PRY"/>
</dbReference>
<dbReference type="PROSITE" id="PS00518">
    <property type="entry name" value="ZF_RING_1"/>
    <property type="match status" value="1"/>
</dbReference>
<evidence type="ECO:0000256" key="2">
    <source>
        <dbReference type="ARBA" id="ARBA00022771"/>
    </source>
</evidence>
<proteinExistence type="predicted"/>
<dbReference type="PROSITE" id="PS50188">
    <property type="entry name" value="B302_SPRY"/>
    <property type="match status" value="1"/>
</dbReference>
<dbReference type="SUPFAM" id="SSF57850">
    <property type="entry name" value="RING/U-box"/>
    <property type="match status" value="1"/>
</dbReference>
<dbReference type="SUPFAM" id="SSF57845">
    <property type="entry name" value="B-box zinc-binding domain"/>
    <property type="match status" value="1"/>
</dbReference>
<accession>A0A7J7XLF4</accession>
<dbReference type="CDD" id="cd16607">
    <property type="entry name" value="RING-HC_TRIM60-like_C-IV"/>
    <property type="match status" value="1"/>
</dbReference>
<feature type="domain" description="RING-type" evidence="5">
    <location>
        <begin position="16"/>
        <end position="56"/>
    </location>
</feature>
<reference evidence="8 9" key="1">
    <citation type="journal article" date="2020" name="Nature">
        <title>Six reference-quality genomes reveal evolution of bat adaptations.</title>
        <authorList>
            <person name="Jebb D."/>
            <person name="Huang Z."/>
            <person name="Pippel M."/>
            <person name="Hughes G.M."/>
            <person name="Lavrichenko K."/>
            <person name="Devanna P."/>
            <person name="Winkler S."/>
            <person name="Jermiin L.S."/>
            <person name="Skirmuntt E.C."/>
            <person name="Katzourakis A."/>
            <person name="Burkitt-Gray L."/>
            <person name="Ray D.A."/>
            <person name="Sullivan K.A.M."/>
            <person name="Roscito J.G."/>
            <person name="Kirilenko B.M."/>
            <person name="Davalos L.M."/>
            <person name="Corthals A.P."/>
            <person name="Power M.L."/>
            <person name="Jones G."/>
            <person name="Ransome R.D."/>
            <person name="Dechmann D.K.N."/>
            <person name="Locatelli A.G."/>
            <person name="Puechmaille S.J."/>
            <person name="Fedrigo O."/>
            <person name="Jarvis E.D."/>
            <person name="Hiller M."/>
            <person name="Vernes S.C."/>
            <person name="Myers E.W."/>
            <person name="Teeling E.C."/>
        </authorList>
    </citation>
    <scope>NUCLEOTIDE SEQUENCE [LARGE SCALE GENOMIC DNA]</scope>
    <source>
        <strain evidence="8">MMyoMyo1</strain>
        <tissue evidence="8">Flight muscle</tissue>
    </source>
</reference>
<dbReference type="PROSITE" id="PS50119">
    <property type="entry name" value="ZF_BBOX"/>
    <property type="match status" value="1"/>
</dbReference>
<dbReference type="Gene3D" id="3.30.40.10">
    <property type="entry name" value="Zinc/RING finger domain, C3HC4 (zinc finger)"/>
    <property type="match status" value="1"/>
</dbReference>
<sequence>MAFAASLAKLQAEVSCPICLDYLRDPVTIACGHNFCSSCIHQRWEGLQGTFPCPVCLHHCPDRSLERNTQLCHMTEIAKQIPTSGSQRKMHEEMPLCAKHNEVLTLFCETSLELLCPQCKGSLDPPDQPLIPIEEAAASHRKILKRHIGTLTNNLENAETVYRKQDENTWEVKRKMEKQREELDYECKEIKSFLEEERNEIDKDLLMEENDVEEKLTKNGRQILYHRFRLSSLLSKTKDKCLQTDEDLLTGIERIHNRYGNRETPAVFSCELQKEIFTLPPHYFGLHKMMGTFQVELTLDPETAHPDLIMSSDRKSVSYRRPDGLPNPQALISSPAVLSSEEIDAGRHFWAVKVIGAGEYFLGVCKESFVINTPISSSANNGYWQYQLLTRTCGVVPTGQRKIGVFLDYELGEISFYNLNNWSYMYGITDKFTEKLIPYFSIASSSESLTISIIRV</sequence>
<dbReference type="Gene3D" id="2.60.120.920">
    <property type="match status" value="1"/>
</dbReference>
<dbReference type="PRINTS" id="PR01407">
    <property type="entry name" value="BUTYPHLNCDUF"/>
</dbReference>
<dbReference type="SUPFAM" id="SSF49899">
    <property type="entry name" value="Concanavalin A-like lectins/glucanases"/>
    <property type="match status" value="1"/>
</dbReference>
<gene>
    <name evidence="8" type="ORF">mMyoMyo1_019767</name>
</gene>
<dbReference type="InterPro" id="IPR013083">
    <property type="entry name" value="Znf_RING/FYVE/PHD"/>
</dbReference>
<evidence type="ECO:0000313" key="9">
    <source>
        <dbReference type="Proteomes" id="UP000527355"/>
    </source>
</evidence>
<dbReference type="InterPro" id="IPR001841">
    <property type="entry name" value="Znf_RING"/>
</dbReference>
<keyword evidence="2 4" id="KW-0863">Zinc-finger</keyword>
<organism evidence="8 9">
    <name type="scientific">Myotis myotis</name>
    <name type="common">Greater mouse-eared bat</name>
    <name type="synonym">Vespertilio myotis</name>
    <dbReference type="NCBI Taxonomy" id="51298"/>
    <lineage>
        <taxon>Eukaryota</taxon>
        <taxon>Metazoa</taxon>
        <taxon>Chordata</taxon>
        <taxon>Craniata</taxon>
        <taxon>Vertebrata</taxon>
        <taxon>Euteleostomi</taxon>
        <taxon>Mammalia</taxon>
        <taxon>Eutheria</taxon>
        <taxon>Laurasiatheria</taxon>
        <taxon>Chiroptera</taxon>
        <taxon>Yangochiroptera</taxon>
        <taxon>Vespertilionidae</taxon>
        <taxon>Myotis</taxon>
    </lineage>
</organism>
<comment type="caution">
    <text evidence="8">The sequence shown here is derived from an EMBL/GenBank/DDBJ whole genome shotgun (WGS) entry which is preliminary data.</text>
</comment>
<evidence type="ECO:0000256" key="4">
    <source>
        <dbReference type="PROSITE-ProRule" id="PRU00024"/>
    </source>
</evidence>
<dbReference type="PANTHER" id="PTHR24103">
    <property type="entry name" value="E3 UBIQUITIN-PROTEIN LIGASE TRIM"/>
    <property type="match status" value="1"/>
</dbReference>